<gene>
    <name evidence="2" type="ORF">FWK35_00022788</name>
</gene>
<name>A0A6G0Y3V7_APHCR</name>
<feature type="coiled-coil region" evidence="1">
    <location>
        <begin position="25"/>
        <end position="122"/>
    </location>
</feature>
<accession>A0A6G0Y3V7</accession>
<dbReference type="AlphaFoldDB" id="A0A6G0Y3V7"/>
<reference evidence="2 3" key="1">
    <citation type="submission" date="2019-08" db="EMBL/GenBank/DDBJ databases">
        <title>Whole genome of Aphis craccivora.</title>
        <authorList>
            <person name="Voronova N.V."/>
            <person name="Shulinski R.S."/>
            <person name="Bandarenka Y.V."/>
            <person name="Zhorov D.G."/>
            <person name="Warner D."/>
        </authorList>
    </citation>
    <scope>NUCLEOTIDE SEQUENCE [LARGE SCALE GENOMIC DNA]</scope>
    <source>
        <strain evidence="2">180601</strain>
        <tissue evidence="2">Whole Body</tissue>
    </source>
</reference>
<keyword evidence="3" id="KW-1185">Reference proteome</keyword>
<evidence type="ECO:0000313" key="3">
    <source>
        <dbReference type="Proteomes" id="UP000478052"/>
    </source>
</evidence>
<evidence type="ECO:0000313" key="2">
    <source>
        <dbReference type="EMBL" id="KAF0748517.1"/>
    </source>
</evidence>
<evidence type="ECO:0000256" key="1">
    <source>
        <dbReference type="SAM" id="Coils"/>
    </source>
</evidence>
<keyword evidence="1" id="KW-0175">Coiled coil</keyword>
<proteinExistence type="predicted"/>
<sequence>MDEFKDLYVTYLNNNEDEDNQMSELEFFKLAFKGAMEKMDELRQQYHNLQQELKTKKNENAYYAEELVKIEGEKKTLTDEIMSLKVNEKILTEKCTILKTKNDILEEEVTILKTKNGNLKEKDEPQFLRSPTFSTNKMFVQKEDPQSMQSRMTFLENLVCSKITNLNLSNQDESIMENIDIPKAEAPILVEEKVIFNLNSVILRYALLFIYFQKCTEWWCPRHSNFKDILDKIIIKDQSTEDKYIIRKAKARYVYWQGEKNKNMPRCPVLERLKGEIGIFLAPTCWPTNN</sequence>
<dbReference type="Proteomes" id="UP000478052">
    <property type="component" value="Unassembled WGS sequence"/>
</dbReference>
<comment type="caution">
    <text evidence="2">The sequence shown here is derived from an EMBL/GenBank/DDBJ whole genome shotgun (WGS) entry which is preliminary data.</text>
</comment>
<dbReference type="EMBL" id="VUJU01006445">
    <property type="protein sequence ID" value="KAF0748517.1"/>
    <property type="molecule type" value="Genomic_DNA"/>
</dbReference>
<organism evidence="2 3">
    <name type="scientific">Aphis craccivora</name>
    <name type="common">Cowpea aphid</name>
    <dbReference type="NCBI Taxonomy" id="307492"/>
    <lineage>
        <taxon>Eukaryota</taxon>
        <taxon>Metazoa</taxon>
        <taxon>Ecdysozoa</taxon>
        <taxon>Arthropoda</taxon>
        <taxon>Hexapoda</taxon>
        <taxon>Insecta</taxon>
        <taxon>Pterygota</taxon>
        <taxon>Neoptera</taxon>
        <taxon>Paraneoptera</taxon>
        <taxon>Hemiptera</taxon>
        <taxon>Sternorrhyncha</taxon>
        <taxon>Aphidomorpha</taxon>
        <taxon>Aphidoidea</taxon>
        <taxon>Aphididae</taxon>
        <taxon>Aphidini</taxon>
        <taxon>Aphis</taxon>
        <taxon>Aphis</taxon>
    </lineage>
</organism>
<protein>
    <submittedName>
        <fullName evidence="2">Uncharacterized protein</fullName>
    </submittedName>
</protein>